<dbReference type="PANTHER" id="PTHR15590">
    <property type="entry name" value="CX9C MOTIF-CONTAINING PROTEIN 4"/>
    <property type="match status" value="1"/>
</dbReference>
<dbReference type="SUPFAM" id="SSF47072">
    <property type="entry name" value="Cysteine alpha-hairpin motif"/>
    <property type="match status" value="1"/>
</dbReference>
<dbReference type="Proteomes" id="UP000186303">
    <property type="component" value="Chromosome 4"/>
</dbReference>
<organism evidence="7 8">
    <name type="scientific">Malassezia sympodialis (strain ATCC 42132)</name>
    <name type="common">Atopic eczema-associated yeast</name>
    <dbReference type="NCBI Taxonomy" id="1230383"/>
    <lineage>
        <taxon>Eukaryota</taxon>
        <taxon>Fungi</taxon>
        <taxon>Dikarya</taxon>
        <taxon>Basidiomycota</taxon>
        <taxon>Ustilaginomycotina</taxon>
        <taxon>Malasseziomycetes</taxon>
        <taxon>Malasseziales</taxon>
        <taxon>Malasseziaceae</taxon>
        <taxon>Malassezia</taxon>
    </lineage>
</organism>
<evidence type="ECO:0000256" key="3">
    <source>
        <dbReference type="ARBA" id="ARBA00019406"/>
    </source>
</evidence>
<accession>A0A1M8A7W6</accession>
<evidence type="ECO:0000256" key="4">
    <source>
        <dbReference type="ARBA" id="ARBA00023128"/>
    </source>
</evidence>
<proteinExistence type="inferred from homology"/>
<comment type="subcellular location">
    <subcellularLocation>
        <location evidence="1">Mitochondrion intermembrane space</location>
    </subcellularLocation>
</comment>
<gene>
    <name evidence="7" type="ORF">MSYG_2923</name>
</gene>
<evidence type="ECO:0000256" key="2">
    <source>
        <dbReference type="ARBA" id="ARBA00009858"/>
    </source>
</evidence>
<reference evidence="8" key="1">
    <citation type="journal article" date="2017" name="Nucleic Acids Res.">
        <title>Proteogenomics produces comprehensive and highly accurate protein-coding gene annotation in a complete genome assembly of Malassezia sympodialis.</title>
        <authorList>
            <person name="Zhu Y."/>
            <person name="Engstroem P.G."/>
            <person name="Tellgren-Roth C."/>
            <person name="Baudo C.D."/>
            <person name="Kennell J.C."/>
            <person name="Sun S."/>
            <person name="Billmyre R.B."/>
            <person name="Schroeder M.S."/>
            <person name="Andersson A."/>
            <person name="Holm T."/>
            <person name="Sigurgeirsson B."/>
            <person name="Wu G."/>
            <person name="Sankaranarayanan S.R."/>
            <person name="Siddharthan R."/>
            <person name="Sanyal K."/>
            <person name="Lundeberg J."/>
            <person name="Nystedt B."/>
            <person name="Boekhout T."/>
            <person name="Dawson T.L. Jr."/>
            <person name="Heitman J."/>
            <person name="Scheynius A."/>
            <person name="Lehtioe J."/>
        </authorList>
    </citation>
    <scope>NUCLEOTIDE SEQUENCE [LARGE SCALE GENOMIC DNA]</scope>
    <source>
        <strain evidence="8">ATCC 42132</strain>
    </source>
</reference>
<evidence type="ECO:0000313" key="8">
    <source>
        <dbReference type="Proteomes" id="UP000186303"/>
    </source>
</evidence>
<keyword evidence="5 6" id="KW-1015">Disulfide bond</keyword>
<evidence type="ECO:0000313" key="7">
    <source>
        <dbReference type="EMBL" id="SHO78576.1"/>
    </source>
</evidence>
<evidence type="ECO:0000256" key="5">
    <source>
        <dbReference type="ARBA" id="ARBA00023157"/>
    </source>
</evidence>
<dbReference type="VEuPathDB" id="FungiDB:MSYG_2923"/>
<dbReference type="PANTHER" id="PTHR15590:SF0">
    <property type="entry name" value="CX9C MOTIF-CONTAINING PROTEIN 4"/>
    <property type="match status" value="1"/>
</dbReference>
<dbReference type="Gene3D" id="1.10.287.1130">
    <property type="entry name" value="CytochromE C oxidase copper chaperone"/>
    <property type="match status" value="1"/>
</dbReference>
<feature type="disulfide bond" evidence="6">
    <location>
        <begin position="19"/>
        <end position="30"/>
    </location>
</feature>
<dbReference type="Pfam" id="PF08991">
    <property type="entry name" value="CMC4"/>
    <property type="match status" value="1"/>
</dbReference>
<dbReference type="OMA" id="YQEEKCQ"/>
<protein>
    <recommendedName>
        <fullName evidence="3">Cx9C motif-containing protein 4, mitochondrial</fullName>
    </recommendedName>
</protein>
<evidence type="ECO:0000256" key="1">
    <source>
        <dbReference type="ARBA" id="ARBA00004569"/>
    </source>
</evidence>
<keyword evidence="4" id="KW-0496">Mitochondrion</keyword>
<dbReference type="InterPro" id="IPR027179">
    <property type="entry name" value="CMC4"/>
</dbReference>
<evidence type="ECO:0000256" key="6">
    <source>
        <dbReference type="PIRSR" id="PIRSR627179-50"/>
    </source>
</evidence>
<dbReference type="PROSITE" id="PS51808">
    <property type="entry name" value="CHCH"/>
    <property type="match status" value="1"/>
</dbReference>
<name>A0A1M8A7W6_MALS4</name>
<dbReference type="GO" id="GO:0005758">
    <property type="term" value="C:mitochondrial intermembrane space"/>
    <property type="evidence" value="ECO:0007669"/>
    <property type="project" value="UniProtKB-SubCell"/>
</dbReference>
<dbReference type="OrthoDB" id="13601at2759"/>
<dbReference type="STRING" id="1230383.A0A1M8A7W6"/>
<comment type="similarity">
    <text evidence="2">Belongs to the CMC4 family.</text>
</comment>
<dbReference type="InterPro" id="IPR009069">
    <property type="entry name" value="Cys_alpha_HP_mot_SF"/>
</dbReference>
<keyword evidence="8" id="KW-1185">Reference proteome</keyword>
<dbReference type="AlphaFoldDB" id="A0A1M8A7W6"/>
<feature type="disulfide bond" evidence="6">
    <location>
        <begin position="41"/>
        <end position="57"/>
    </location>
</feature>
<dbReference type="EMBL" id="LT671824">
    <property type="protein sequence ID" value="SHO78576.1"/>
    <property type="molecule type" value="Genomic_DNA"/>
</dbReference>
<feature type="disulfide bond" evidence="6">
    <location>
        <begin position="9"/>
        <end position="40"/>
    </location>
</feature>
<sequence>MAVDPANPCQPHACDIQACIQRNQFQQERCEHLVKKLYACCAAFYEKHGRDTECVSCPKPEAVDRKRAAWGDSH</sequence>